<dbReference type="AlphaFoldDB" id="A0AAV2JN33"/>
<evidence type="ECO:0000256" key="1">
    <source>
        <dbReference type="SAM" id="MobiDB-lite"/>
    </source>
</evidence>
<proteinExistence type="predicted"/>
<evidence type="ECO:0000313" key="3">
    <source>
        <dbReference type="EMBL" id="CAL1578061.1"/>
    </source>
</evidence>
<reference evidence="3 4" key="1">
    <citation type="submission" date="2024-04" db="EMBL/GenBank/DDBJ databases">
        <authorList>
            <person name="Waldvogel A.-M."/>
            <person name="Schoenle A."/>
        </authorList>
    </citation>
    <scope>NUCLEOTIDE SEQUENCE [LARGE SCALE GENOMIC DNA]</scope>
</reference>
<name>A0AAV2JN33_KNICA</name>
<feature type="compositionally biased region" description="Acidic residues" evidence="1">
    <location>
        <begin position="237"/>
        <end position="247"/>
    </location>
</feature>
<dbReference type="Proteomes" id="UP001497482">
    <property type="component" value="Chromosome 13"/>
</dbReference>
<feature type="compositionally biased region" description="Basic and acidic residues" evidence="1">
    <location>
        <begin position="113"/>
        <end position="131"/>
    </location>
</feature>
<feature type="region of interest" description="Disordered" evidence="1">
    <location>
        <begin position="113"/>
        <end position="135"/>
    </location>
</feature>
<feature type="chain" id="PRO_5043315253" evidence="2">
    <location>
        <begin position="19"/>
        <end position="247"/>
    </location>
</feature>
<feature type="signal peptide" evidence="2">
    <location>
        <begin position="1"/>
        <end position="18"/>
    </location>
</feature>
<dbReference type="EMBL" id="OZ035835">
    <property type="protein sequence ID" value="CAL1578061.1"/>
    <property type="molecule type" value="Genomic_DNA"/>
</dbReference>
<organism evidence="3 4">
    <name type="scientific">Knipowitschia caucasica</name>
    <name type="common">Caucasian dwarf goby</name>
    <name type="synonym">Pomatoschistus caucasicus</name>
    <dbReference type="NCBI Taxonomy" id="637954"/>
    <lineage>
        <taxon>Eukaryota</taxon>
        <taxon>Metazoa</taxon>
        <taxon>Chordata</taxon>
        <taxon>Craniata</taxon>
        <taxon>Vertebrata</taxon>
        <taxon>Euteleostomi</taxon>
        <taxon>Actinopterygii</taxon>
        <taxon>Neopterygii</taxon>
        <taxon>Teleostei</taxon>
        <taxon>Neoteleostei</taxon>
        <taxon>Acanthomorphata</taxon>
        <taxon>Gobiaria</taxon>
        <taxon>Gobiiformes</taxon>
        <taxon>Gobioidei</taxon>
        <taxon>Gobiidae</taxon>
        <taxon>Gobiinae</taxon>
        <taxon>Knipowitschia</taxon>
    </lineage>
</organism>
<keyword evidence="2" id="KW-0732">Signal</keyword>
<sequence>MFRISVLLLFVLPIGIIAKPLKPWDEHSNDAVEKGWVSIDDKGMASWGVEVEPPEDMDETSFDIDPSMKIWKSVQSEQRNKYQMAEADLDDMQHPSTENLLQALSAADMQVKDVTRTEETHDSRSELPRLEPEEDWDELYHSEEDVRKYLAPLVVGDDGAAPSEPELDEEFLYHADVDSGMRLVPLEPEVMAENQGRLYLEPEEDMDDIYHRDVPEMTPFNSEVDSVDGPMQKFTQPEEDLDAVYHE</sequence>
<protein>
    <submittedName>
        <fullName evidence="3">Uncharacterized protein</fullName>
    </submittedName>
</protein>
<keyword evidence="4" id="KW-1185">Reference proteome</keyword>
<evidence type="ECO:0000256" key="2">
    <source>
        <dbReference type="SAM" id="SignalP"/>
    </source>
</evidence>
<feature type="region of interest" description="Disordered" evidence="1">
    <location>
        <begin position="218"/>
        <end position="247"/>
    </location>
</feature>
<gene>
    <name evidence="3" type="ORF">KC01_LOCUS9288</name>
</gene>
<evidence type="ECO:0000313" key="4">
    <source>
        <dbReference type="Proteomes" id="UP001497482"/>
    </source>
</evidence>
<accession>A0AAV2JN33</accession>